<evidence type="ECO:0000313" key="1">
    <source>
        <dbReference type="EMBL" id="MDT0548418.1"/>
    </source>
</evidence>
<gene>
    <name evidence="1" type="ORF">RND15_37855</name>
</gene>
<organism evidence="1 2">
    <name type="scientific">Streptomyces lonegramiae</name>
    <dbReference type="NCBI Taxonomy" id="3075524"/>
    <lineage>
        <taxon>Bacteria</taxon>
        <taxon>Bacillati</taxon>
        <taxon>Actinomycetota</taxon>
        <taxon>Actinomycetes</taxon>
        <taxon>Kitasatosporales</taxon>
        <taxon>Streptomycetaceae</taxon>
        <taxon>Streptomyces</taxon>
    </lineage>
</organism>
<sequence length="151" mass="15184">MANIGAMFRGVVKGPGKCGPLAELLLGLALFAVAHALVCALHVPGGHRGPVSVREFGAVGASVDRWGGIQPSDHRVSGGDGGCCESMAHPCDGPARVESLFPCALLLGLPALGTAVLNARPAPAHSAIHVARGSPPGRGADVLRMACVSRT</sequence>
<name>A0ABU2XR73_9ACTN</name>
<evidence type="ECO:0000313" key="2">
    <source>
        <dbReference type="Proteomes" id="UP001180754"/>
    </source>
</evidence>
<dbReference type="RefSeq" id="WP_311728989.1">
    <property type="nucleotide sequence ID" value="NZ_JAVRFD010000026.1"/>
</dbReference>
<dbReference type="EMBL" id="JAVRFD010000026">
    <property type="protein sequence ID" value="MDT0548418.1"/>
    <property type="molecule type" value="Genomic_DNA"/>
</dbReference>
<comment type="caution">
    <text evidence="1">The sequence shown here is derived from an EMBL/GenBank/DDBJ whole genome shotgun (WGS) entry which is preliminary data.</text>
</comment>
<proteinExistence type="predicted"/>
<reference evidence="1" key="1">
    <citation type="submission" date="2024-05" db="EMBL/GenBank/DDBJ databases">
        <title>30 novel species of actinomycetes from the DSMZ collection.</title>
        <authorList>
            <person name="Nouioui I."/>
        </authorList>
    </citation>
    <scope>NUCLEOTIDE SEQUENCE</scope>
    <source>
        <strain evidence="1">DSM 41529</strain>
    </source>
</reference>
<accession>A0ABU2XR73</accession>
<keyword evidence="2" id="KW-1185">Reference proteome</keyword>
<protein>
    <submittedName>
        <fullName evidence="1">Uncharacterized protein</fullName>
    </submittedName>
</protein>
<dbReference type="Proteomes" id="UP001180754">
    <property type="component" value="Unassembled WGS sequence"/>
</dbReference>